<dbReference type="PANTHER" id="PTHR12096">
    <property type="entry name" value="NUCLEAR PROTEIN SKIP-RELATED"/>
    <property type="match status" value="1"/>
</dbReference>
<sequence>MERFPKYLWQAIKHLRHECDAEGKLRNDAIARSGHSKDKIICTRLVDVKPKVFEEEGELLQRPNEETITQQTEATRLALEKITSTKVASGGHNSGAKQRIIRMAEVQQDPMESPKFKINRKIPHAPPSPPASVISSISPLKTTVKEQVDWKIPPCISNWKNPKGFTIALDKRLVVDGRGLQQVRINEIFANLAESSYFAEHIAREVSQEARECNQVRRNRLDEYRRERNIARNNPDKLDRFKKGHE</sequence>
<dbReference type="InterPro" id="IPR017862">
    <property type="entry name" value="SKI-int_prot_SKIP"/>
</dbReference>
<proteinExistence type="inferred from homology"/>
<evidence type="ECO:0000259" key="2">
    <source>
        <dbReference type="Pfam" id="PF02731"/>
    </source>
</evidence>
<dbReference type="GO" id="GO:0000398">
    <property type="term" value="P:mRNA splicing, via spliceosome"/>
    <property type="evidence" value="ECO:0007669"/>
    <property type="project" value="InterPro"/>
</dbReference>
<evidence type="ECO:0000313" key="5">
    <source>
        <dbReference type="WBParaSite" id="OFLC_0001443901-mRNA-1"/>
    </source>
</evidence>
<name>A0A183I3W9_9BILA</name>
<evidence type="ECO:0000313" key="4">
    <source>
        <dbReference type="Proteomes" id="UP000267606"/>
    </source>
</evidence>
<dbReference type="GO" id="GO:0005681">
    <property type="term" value="C:spliceosomal complex"/>
    <property type="evidence" value="ECO:0007669"/>
    <property type="project" value="InterPro"/>
</dbReference>
<reference evidence="3 4" key="2">
    <citation type="submission" date="2018-11" db="EMBL/GenBank/DDBJ databases">
        <authorList>
            <consortium name="Pathogen Informatics"/>
        </authorList>
    </citation>
    <scope>NUCLEOTIDE SEQUENCE [LARGE SCALE GENOMIC DNA]</scope>
</reference>
<dbReference type="Proteomes" id="UP000267606">
    <property type="component" value="Unassembled WGS sequence"/>
</dbReference>
<dbReference type="STRING" id="387005.A0A183I3W9"/>
<reference evidence="5" key="1">
    <citation type="submission" date="2016-06" db="UniProtKB">
        <authorList>
            <consortium name="WormBaseParasite"/>
        </authorList>
    </citation>
    <scope>IDENTIFICATION</scope>
</reference>
<feature type="domain" description="SKI-interacting protein SKIP SNW" evidence="2">
    <location>
        <begin position="84"/>
        <end position="219"/>
    </location>
</feature>
<dbReference type="EMBL" id="UZAJ01040850">
    <property type="protein sequence ID" value="VDP17015.1"/>
    <property type="molecule type" value="Genomic_DNA"/>
</dbReference>
<organism evidence="5">
    <name type="scientific">Onchocerca flexuosa</name>
    <dbReference type="NCBI Taxonomy" id="387005"/>
    <lineage>
        <taxon>Eukaryota</taxon>
        <taxon>Metazoa</taxon>
        <taxon>Ecdysozoa</taxon>
        <taxon>Nematoda</taxon>
        <taxon>Chromadorea</taxon>
        <taxon>Rhabditida</taxon>
        <taxon>Spirurina</taxon>
        <taxon>Spiruromorpha</taxon>
        <taxon>Filarioidea</taxon>
        <taxon>Onchocercidae</taxon>
        <taxon>Onchocerca</taxon>
    </lineage>
</organism>
<evidence type="ECO:0000256" key="1">
    <source>
        <dbReference type="ARBA" id="ARBA00010197"/>
    </source>
</evidence>
<keyword evidence="4" id="KW-1185">Reference proteome</keyword>
<dbReference type="InterPro" id="IPR004015">
    <property type="entry name" value="SKI-int_prot_SKIP_SNW-dom"/>
</dbReference>
<accession>A0A183I3W9</accession>
<protein>
    <submittedName>
        <fullName evidence="5">SKIP_SNW domain-containing protein</fullName>
    </submittedName>
</protein>
<gene>
    <name evidence="3" type="ORF">OFLC_LOCUS14431</name>
</gene>
<dbReference type="WBParaSite" id="OFLC_0001443901-mRNA-1">
    <property type="protein sequence ID" value="OFLC_0001443901-mRNA-1"/>
    <property type="gene ID" value="OFLC_0001443901"/>
</dbReference>
<evidence type="ECO:0000313" key="3">
    <source>
        <dbReference type="EMBL" id="VDP17015.1"/>
    </source>
</evidence>
<comment type="similarity">
    <text evidence="1">Belongs to the SNW family.</text>
</comment>
<dbReference type="AlphaFoldDB" id="A0A183I3W9"/>
<dbReference type="Pfam" id="PF02731">
    <property type="entry name" value="SKIP_SNW"/>
    <property type="match status" value="1"/>
</dbReference>